<evidence type="ECO:0000256" key="4">
    <source>
        <dbReference type="ARBA" id="ARBA00022801"/>
    </source>
</evidence>
<dbReference type="HAMAP" id="MF_00227">
    <property type="entry name" value="RNase_P"/>
    <property type="match status" value="1"/>
</dbReference>
<comment type="similarity">
    <text evidence="6">Belongs to the RnpA family.</text>
</comment>
<keyword evidence="3 6" id="KW-0255">Endonuclease</keyword>
<evidence type="ECO:0000313" key="9">
    <source>
        <dbReference type="EMBL" id="MBE6058745.1"/>
    </source>
</evidence>
<dbReference type="GO" id="GO:0001682">
    <property type="term" value="P:tRNA 5'-leader removal"/>
    <property type="evidence" value="ECO:0007669"/>
    <property type="project" value="UniProtKB-UniRule"/>
</dbReference>
<evidence type="ECO:0000256" key="6">
    <source>
        <dbReference type="HAMAP-Rule" id="MF_00227"/>
    </source>
</evidence>
<comment type="caution">
    <text evidence="8">The sequence shown here is derived from an EMBL/GenBank/DDBJ whole genome shotgun (WGS) entry which is preliminary data.</text>
</comment>
<sequence length="119" mass="13682">MKEERLRKNPEFRLVYRRGKSLSTSLLVLYVFKNNKGINRVGISVSKKVGKSVVRSRVKRLISESVRLNKQGLKQGYDLVFVARSASKDKSYKEIENSVKYLFKKSGLNNVEKNITISN</sequence>
<dbReference type="EC" id="3.1.26.5" evidence="6 7"/>
<dbReference type="InterPro" id="IPR020568">
    <property type="entry name" value="Ribosomal_Su5_D2-typ_SF"/>
</dbReference>
<evidence type="ECO:0000256" key="1">
    <source>
        <dbReference type="ARBA" id="ARBA00022694"/>
    </source>
</evidence>
<evidence type="ECO:0000256" key="2">
    <source>
        <dbReference type="ARBA" id="ARBA00022722"/>
    </source>
</evidence>
<comment type="subunit">
    <text evidence="6">Consists of a catalytic RNA component (M1 or rnpB) and a protein subunit.</text>
</comment>
<keyword evidence="1 6" id="KW-0819">tRNA processing</keyword>
<dbReference type="InterPro" id="IPR014721">
    <property type="entry name" value="Ribsml_uS5_D2-typ_fold_subgr"/>
</dbReference>
<dbReference type="AlphaFoldDB" id="A0A084J7L0"/>
<dbReference type="STRING" id="318464.IO99_17545"/>
<dbReference type="Pfam" id="PF00825">
    <property type="entry name" value="Ribonuclease_P"/>
    <property type="match status" value="1"/>
</dbReference>
<dbReference type="NCBIfam" id="TIGR00188">
    <property type="entry name" value="rnpA"/>
    <property type="match status" value="1"/>
</dbReference>
<name>A0A084J7L0_9CLOT</name>
<dbReference type="GO" id="GO:0030677">
    <property type="term" value="C:ribonuclease P complex"/>
    <property type="evidence" value="ECO:0007669"/>
    <property type="project" value="TreeGrafter"/>
</dbReference>
<dbReference type="Gene3D" id="3.30.230.10">
    <property type="match status" value="1"/>
</dbReference>
<dbReference type="GO" id="GO:0042781">
    <property type="term" value="F:3'-tRNA processing endoribonuclease activity"/>
    <property type="evidence" value="ECO:0007669"/>
    <property type="project" value="TreeGrafter"/>
</dbReference>
<dbReference type="SUPFAM" id="SSF54211">
    <property type="entry name" value="Ribosomal protein S5 domain 2-like"/>
    <property type="match status" value="1"/>
</dbReference>
<evidence type="ECO:0000256" key="3">
    <source>
        <dbReference type="ARBA" id="ARBA00022759"/>
    </source>
</evidence>
<keyword evidence="4 6" id="KW-0378">Hydrolase</keyword>
<keyword evidence="10" id="KW-1185">Reference proteome</keyword>
<evidence type="ECO:0000313" key="10">
    <source>
        <dbReference type="Proteomes" id="UP000028542"/>
    </source>
</evidence>
<keyword evidence="5 6" id="KW-0694">RNA-binding</keyword>
<protein>
    <recommendedName>
        <fullName evidence="6 7">Ribonuclease P protein component</fullName>
        <shortName evidence="6">RNase P protein</shortName>
        <shortName evidence="6">RNaseP protein</shortName>
        <ecNumber evidence="6 7">3.1.26.5</ecNumber>
    </recommendedName>
    <alternativeName>
        <fullName evidence="6">Protein C5</fullName>
    </alternativeName>
</protein>
<evidence type="ECO:0000256" key="7">
    <source>
        <dbReference type="NCBIfam" id="TIGR00188"/>
    </source>
</evidence>
<dbReference type="EMBL" id="JPMD01000051">
    <property type="protein sequence ID" value="KEZ84944.1"/>
    <property type="molecule type" value="Genomic_DNA"/>
</dbReference>
<organism evidence="8 10">
    <name type="scientific">Clostridium sulfidigenes</name>
    <dbReference type="NCBI Taxonomy" id="318464"/>
    <lineage>
        <taxon>Bacteria</taxon>
        <taxon>Bacillati</taxon>
        <taxon>Bacillota</taxon>
        <taxon>Clostridia</taxon>
        <taxon>Eubacteriales</taxon>
        <taxon>Clostridiaceae</taxon>
        <taxon>Clostridium</taxon>
    </lineage>
</organism>
<dbReference type="GO" id="GO:0004526">
    <property type="term" value="F:ribonuclease P activity"/>
    <property type="evidence" value="ECO:0007669"/>
    <property type="project" value="UniProtKB-UniRule"/>
</dbReference>
<comment type="function">
    <text evidence="6">RNaseP catalyzes the removal of the 5'-leader sequence from pre-tRNA to produce the mature 5'-terminus. It can also cleave other RNA substrates such as 4.5S RNA. The protein component plays an auxiliary but essential role in vivo by binding to the 5'-leader sequence and broadening the substrate specificity of the ribozyme.</text>
</comment>
<accession>A0A084J7L0</accession>
<dbReference type="GO" id="GO:0000049">
    <property type="term" value="F:tRNA binding"/>
    <property type="evidence" value="ECO:0007669"/>
    <property type="project" value="UniProtKB-UniRule"/>
</dbReference>
<keyword evidence="2 6" id="KW-0540">Nuclease</keyword>
<dbReference type="Proteomes" id="UP000028542">
    <property type="component" value="Unassembled WGS sequence"/>
</dbReference>
<dbReference type="PANTHER" id="PTHR33992:SF1">
    <property type="entry name" value="RIBONUCLEASE P PROTEIN COMPONENT"/>
    <property type="match status" value="1"/>
</dbReference>
<proteinExistence type="inferred from homology"/>
<dbReference type="EMBL" id="SVCM01000013">
    <property type="protein sequence ID" value="MBE6058745.1"/>
    <property type="molecule type" value="Genomic_DNA"/>
</dbReference>
<reference evidence="8 10" key="1">
    <citation type="submission" date="2014-07" db="EMBL/GenBank/DDBJ databases">
        <title>Draft genome of Clostridium sulfidigenes 113A isolated from sediments associated with methane hydrate from Krishna Godavari basin.</title>
        <authorList>
            <person name="Honkalas V.S."/>
            <person name="Dabir A.P."/>
            <person name="Arora P."/>
            <person name="Dhakephalkar P.K."/>
        </authorList>
    </citation>
    <scope>NUCLEOTIDE SEQUENCE [LARGE SCALE GENOMIC DNA]</scope>
    <source>
        <strain evidence="8 10">113A</strain>
    </source>
</reference>
<gene>
    <name evidence="6 9" type="primary">rnpA</name>
    <name evidence="9" type="ORF">E7215_01030</name>
    <name evidence="8" type="ORF">IO99_17545</name>
</gene>
<reference evidence="9" key="2">
    <citation type="submission" date="2019-04" db="EMBL/GenBank/DDBJ databases">
        <title>Evolution of Biomass-Degrading Anaerobic Consortia Revealed by Metagenomics.</title>
        <authorList>
            <person name="Peng X."/>
        </authorList>
    </citation>
    <scope>NUCLEOTIDE SEQUENCE</scope>
    <source>
        <strain evidence="9">SIG254</strain>
    </source>
</reference>
<dbReference type="InterPro" id="IPR000100">
    <property type="entry name" value="RNase_P"/>
</dbReference>
<dbReference type="RefSeq" id="WP_035135514.1">
    <property type="nucleotide sequence ID" value="NZ_JPMD01000051.1"/>
</dbReference>
<dbReference type="Proteomes" id="UP000768462">
    <property type="component" value="Unassembled WGS sequence"/>
</dbReference>
<evidence type="ECO:0000313" key="8">
    <source>
        <dbReference type="EMBL" id="KEZ84944.1"/>
    </source>
</evidence>
<comment type="catalytic activity">
    <reaction evidence="6">
        <text>Endonucleolytic cleavage of RNA, removing 5'-extranucleotides from tRNA precursor.</text>
        <dbReference type="EC" id="3.1.26.5"/>
    </reaction>
</comment>
<dbReference type="PANTHER" id="PTHR33992">
    <property type="entry name" value="RIBONUCLEASE P PROTEIN COMPONENT"/>
    <property type="match status" value="1"/>
</dbReference>
<dbReference type="eggNOG" id="COG0594">
    <property type="taxonomic scope" value="Bacteria"/>
</dbReference>
<evidence type="ECO:0000256" key="5">
    <source>
        <dbReference type="ARBA" id="ARBA00022884"/>
    </source>
</evidence>